<name>A0A3M0JVY2_HIRRU</name>
<protein>
    <submittedName>
        <fullName evidence="1">Uncharacterized protein</fullName>
    </submittedName>
</protein>
<accession>A0A3M0JVY2</accession>
<gene>
    <name evidence="1" type="ORF">DUI87_18386</name>
</gene>
<comment type="caution">
    <text evidence="1">The sequence shown here is derived from an EMBL/GenBank/DDBJ whole genome shotgun (WGS) entry which is preliminary data.</text>
</comment>
<dbReference type="Proteomes" id="UP000269221">
    <property type="component" value="Unassembled WGS sequence"/>
</dbReference>
<organism evidence="1 2">
    <name type="scientific">Hirundo rustica rustica</name>
    <dbReference type="NCBI Taxonomy" id="333673"/>
    <lineage>
        <taxon>Eukaryota</taxon>
        <taxon>Metazoa</taxon>
        <taxon>Chordata</taxon>
        <taxon>Craniata</taxon>
        <taxon>Vertebrata</taxon>
        <taxon>Euteleostomi</taxon>
        <taxon>Archelosauria</taxon>
        <taxon>Archosauria</taxon>
        <taxon>Dinosauria</taxon>
        <taxon>Saurischia</taxon>
        <taxon>Theropoda</taxon>
        <taxon>Coelurosauria</taxon>
        <taxon>Aves</taxon>
        <taxon>Neognathae</taxon>
        <taxon>Neoaves</taxon>
        <taxon>Telluraves</taxon>
        <taxon>Australaves</taxon>
        <taxon>Passeriformes</taxon>
        <taxon>Sylvioidea</taxon>
        <taxon>Hirundinidae</taxon>
        <taxon>Hirundo</taxon>
    </lineage>
</organism>
<evidence type="ECO:0000313" key="2">
    <source>
        <dbReference type="Proteomes" id="UP000269221"/>
    </source>
</evidence>
<dbReference type="EMBL" id="QRBI01000123">
    <property type="protein sequence ID" value="RMC05202.1"/>
    <property type="molecule type" value="Genomic_DNA"/>
</dbReference>
<sequence length="102" mass="11901">MSLSFGQQEKTKGIQDWILTIDPKDYSKDGACFHAEFQVMIDIIIIRLGEVDVIRIKDNTKRKFLLMVNEDVDTKYWTGRWEGTEEPKASGLEVNWWYLGLS</sequence>
<keyword evidence="2" id="KW-1185">Reference proteome</keyword>
<proteinExistence type="predicted"/>
<evidence type="ECO:0000313" key="1">
    <source>
        <dbReference type="EMBL" id="RMC05202.1"/>
    </source>
</evidence>
<reference evidence="1 2" key="1">
    <citation type="submission" date="2018-07" db="EMBL/GenBank/DDBJ databases">
        <title>A high quality draft genome assembly of the barn swallow (H. rustica rustica).</title>
        <authorList>
            <person name="Formenti G."/>
            <person name="Chiara M."/>
            <person name="Poveda L."/>
            <person name="Francoijs K.-J."/>
            <person name="Bonisoli-Alquati A."/>
            <person name="Canova L."/>
            <person name="Gianfranceschi L."/>
            <person name="Horner D.S."/>
            <person name="Saino N."/>
        </authorList>
    </citation>
    <scope>NUCLEOTIDE SEQUENCE [LARGE SCALE GENOMIC DNA]</scope>
    <source>
        <strain evidence="1">Chelidonia</strain>
        <tissue evidence="1">Blood</tissue>
    </source>
</reference>
<dbReference type="AlphaFoldDB" id="A0A3M0JVY2"/>